<dbReference type="Proteomes" id="UP001221838">
    <property type="component" value="Unassembled WGS sequence"/>
</dbReference>
<evidence type="ECO:0000313" key="2">
    <source>
        <dbReference type="Proteomes" id="UP001221838"/>
    </source>
</evidence>
<evidence type="ECO:0008006" key="3">
    <source>
        <dbReference type="Google" id="ProtNLM"/>
    </source>
</evidence>
<name>A0ABT5D9C3_9BACT</name>
<dbReference type="RefSeq" id="WP_272136971.1">
    <property type="nucleotide sequence ID" value="NZ_JAQNDM010000002.1"/>
</dbReference>
<gene>
    <name evidence="1" type="ORF">POL68_10455</name>
</gene>
<reference evidence="1 2" key="1">
    <citation type="submission" date="2022-11" db="EMBL/GenBank/DDBJ databases">
        <title>Minimal conservation of predation-associated metabolite biosynthetic gene clusters underscores biosynthetic potential of Myxococcota including descriptions for ten novel species: Archangium lansinium sp. nov., Myxococcus landrumus sp. nov., Nannocystis bai.</title>
        <authorList>
            <person name="Ahearne A."/>
            <person name="Stevens C."/>
            <person name="Dowd S."/>
        </authorList>
    </citation>
    <scope>NUCLEOTIDE SEQUENCE [LARGE SCALE GENOMIC DNA]</scope>
    <source>
        <strain evidence="1 2">NCWAL01</strain>
    </source>
</reference>
<dbReference type="EMBL" id="JAQNDM010000002">
    <property type="protein sequence ID" value="MDC0708887.1"/>
    <property type="molecule type" value="Genomic_DNA"/>
</dbReference>
<protein>
    <recommendedName>
        <fullName evidence="3">Iron-containing redox enzyme</fullName>
    </recommendedName>
</protein>
<proteinExistence type="predicted"/>
<comment type="caution">
    <text evidence="1">The sequence shown here is derived from an EMBL/GenBank/DDBJ whole genome shotgun (WGS) entry which is preliminary data.</text>
</comment>
<dbReference type="InterPro" id="IPR016084">
    <property type="entry name" value="Haem_Oase-like_multi-hlx"/>
</dbReference>
<accession>A0ABT5D9C3</accession>
<organism evidence="1 2">
    <name type="scientific">Stigmatella ashevillensis</name>
    <dbReference type="NCBI Taxonomy" id="2995309"/>
    <lineage>
        <taxon>Bacteria</taxon>
        <taxon>Pseudomonadati</taxon>
        <taxon>Myxococcota</taxon>
        <taxon>Myxococcia</taxon>
        <taxon>Myxococcales</taxon>
        <taxon>Cystobacterineae</taxon>
        <taxon>Archangiaceae</taxon>
        <taxon>Stigmatella</taxon>
    </lineage>
</organism>
<sequence length="257" mass="29207">MSQAIRSEFRTQVDALLDSMIESIYKTVPTVRYLANSEKVDVELFKRHTIETILRIRLARIADSKAVYLFTKNDPVAAHKWSKYMEEEMLHDKLFLKDLTNMGVEEAAVYGTDPLLATKLLQGYLYYTLEHEGARGLITKSYFVEYTTRKTQRIWNENIKRSLGDKSVRGAEAHLNYDVDEDHSTDVWNVLMTMVNSTEEEARVIYHLNVYAGLFSAYFNELASKTKSDLLATASGVAATVVLSAQDAKQKESAVKA</sequence>
<evidence type="ECO:0000313" key="1">
    <source>
        <dbReference type="EMBL" id="MDC0708887.1"/>
    </source>
</evidence>
<dbReference type="SUPFAM" id="SSF48613">
    <property type="entry name" value="Heme oxygenase-like"/>
    <property type="match status" value="1"/>
</dbReference>
<dbReference type="Gene3D" id="1.20.910.10">
    <property type="entry name" value="Heme oxygenase-like"/>
    <property type="match status" value="1"/>
</dbReference>
<keyword evidence="2" id="KW-1185">Reference proteome</keyword>